<feature type="region of interest" description="Disordered" evidence="14">
    <location>
        <begin position="133"/>
        <end position="152"/>
    </location>
</feature>
<keyword evidence="15" id="KW-0472">Membrane</keyword>
<gene>
    <name evidence="18" type="ORF">BXY45_11240</name>
</gene>
<dbReference type="InterPro" id="IPR048328">
    <property type="entry name" value="Dyp_perox_C"/>
</dbReference>
<dbReference type="InterPro" id="IPR006311">
    <property type="entry name" value="TAT_signal"/>
</dbReference>
<keyword evidence="6 13" id="KW-0560">Oxidoreductase</keyword>
<dbReference type="NCBIfam" id="TIGR01413">
    <property type="entry name" value="Dyp_perox_fam"/>
    <property type="match status" value="1"/>
</dbReference>
<dbReference type="Pfam" id="PF20628">
    <property type="entry name" value="Dyp_perox_C"/>
    <property type="match status" value="1"/>
</dbReference>
<organism evidence="18 19">
    <name type="scientific">Quadrisphaera granulorum</name>
    <dbReference type="NCBI Taxonomy" id="317664"/>
    <lineage>
        <taxon>Bacteria</taxon>
        <taxon>Bacillati</taxon>
        <taxon>Actinomycetota</taxon>
        <taxon>Actinomycetes</taxon>
        <taxon>Kineosporiales</taxon>
        <taxon>Kineosporiaceae</taxon>
        <taxon>Quadrisphaera</taxon>
    </lineage>
</organism>
<proteinExistence type="inferred from homology"/>
<keyword evidence="8" id="KW-0456">Lyase</keyword>
<dbReference type="GO" id="GO:0033212">
    <property type="term" value="P:iron import into cell"/>
    <property type="evidence" value="ECO:0007669"/>
    <property type="project" value="InterPro"/>
</dbReference>
<evidence type="ECO:0000259" key="16">
    <source>
        <dbReference type="Pfam" id="PF04261"/>
    </source>
</evidence>
<keyword evidence="7 13" id="KW-0408">Iron</keyword>
<evidence type="ECO:0000256" key="11">
    <source>
        <dbReference type="ARBA" id="ARBA00033775"/>
    </source>
</evidence>
<evidence type="ECO:0000256" key="6">
    <source>
        <dbReference type="ARBA" id="ARBA00023002"/>
    </source>
</evidence>
<evidence type="ECO:0000313" key="19">
    <source>
        <dbReference type="Proteomes" id="UP000245469"/>
    </source>
</evidence>
<evidence type="ECO:0000313" key="18">
    <source>
        <dbReference type="EMBL" id="PWJ53470.1"/>
    </source>
</evidence>
<evidence type="ECO:0000256" key="4">
    <source>
        <dbReference type="ARBA" id="ARBA00022723"/>
    </source>
</evidence>
<keyword evidence="15" id="KW-1133">Transmembrane helix</keyword>
<evidence type="ECO:0000256" key="9">
    <source>
        <dbReference type="ARBA" id="ARBA00025737"/>
    </source>
</evidence>
<keyword evidence="4 13" id="KW-0479">Metal-binding</keyword>
<dbReference type="Proteomes" id="UP000245469">
    <property type="component" value="Unassembled WGS sequence"/>
</dbReference>
<comment type="cofactor">
    <cofactor evidence="13">
        <name>heme b</name>
        <dbReference type="ChEBI" id="CHEBI:60344"/>
    </cofactor>
    <text evidence="13">Binds 1 heme b (iron(II)-protoporphyrin IX) group non-covalently per subunit.</text>
</comment>
<dbReference type="InterPro" id="IPR006313">
    <property type="entry name" value="EfeB/EfeN"/>
</dbReference>
<dbReference type="PROSITE" id="PS51404">
    <property type="entry name" value="DYP_PEROXIDASE"/>
    <property type="match status" value="1"/>
</dbReference>
<keyword evidence="19" id="KW-1185">Reference proteome</keyword>
<protein>
    <recommendedName>
        <fullName evidence="10 13">Deferrochelatase</fullName>
        <ecNumber evidence="13">1.11.1.-</ecNumber>
    </recommendedName>
    <alternativeName>
        <fullName evidence="11 13">Peroxidase EfeB</fullName>
    </alternativeName>
</protein>
<evidence type="ECO:0000256" key="3">
    <source>
        <dbReference type="ARBA" id="ARBA00022617"/>
    </source>
</evidence>
<evidence type="ECO:0000256" key="10">
    <source>
        <dbReference type="ARBA" id="ARBA00033771"/>
    </source>
</evidence>
<dbReference type="PANTHER" id="PTHR30521">
    <property type="entry name" value="DEFERROCHELATASE/PEROXIDASE"/>
    <property type="match status" value="1"/>
</dbReference>
<sequence length="445" mass="45486">MALGTGTDSGTGTTTTSAAAAPSTRVSRRGLLAALGSGAVGAGLVGAGVLAAEVSGRSPSSSGSAGSGDPSTDGGSSAVVPFHGEHQAGIATDVQANLHFAAFDVTATSRDDLVALLQDWTAAAVALTAGKEVGEGGASSGKPLAPPSDTGEAVDLHANRLTLTVGAGPSLFDSRFGLSAARPAALVDLPAFPADALVPERSDGDLCVQACADDPQVAVHAIRTLTRIAAGRAAVRWAQLGYGRAATVDPNAPTPRNLFGFKDGTANPAASDTATLDDQVWVQRGDESGAAAWVVGGSYLVARRIRMHIETWDRTSLQEQEQVIGRTKGAGAPLGHAGEHDSFDPKTLPASSHVRLAHPTLNGGAQMLRRGYNFTDGTDGLGHLDAGLFFLAYQRDVRKAFIPIQTALARQDALSEYLEHTASGVWAVFPGVPEGGYLGQQLLST</sequence>
<keyword evidence="2 13" id="KW-0575">Peroxidase</keyword>
<dbReference type="NCBIfam" id="TIGR01412">
    <property type="entry name" value="tat_substr_1"/>
    <property type="match status" value="1"/>
</dbReference>
<comment type="catalytic activity">
    <reaction evidence="12">
        <text>heme b + 2 H(+) = protoporphyrin IX + Fe(2+)</text>
        <dbReference type="Rhea" id="RHEA:22584"/>
        <dbReference type="ChEBI" id="CHEBI:15378"/>
        <dbReference type="ChEBI" id="CHEBI:29033"/>
        <dbReference type="ChEBI" id="CHEBI:57306"/>
        <dbReference type="ChEBI" id="CHEBI:60344"/>
        <dbReference type="EC" id="4.98.1.1"/>
    </reaction>
    <physiologicalReaction direction="left-to-right" evidence="12">
        <dbReference type="Rhea" id="RHEA:22585"/>
    </physiologicalReaction>
</comment>
<evidence type="ECO:0000256" key="5">
    <source>
        <dbReference type="ARBA" id="ARBA00022729"/>
    </source>
</evidence>
<evidence type="ECO:0000256" key="14">
    <source>
        <dbReference type="SAM" id="MobiDB-lite"/>
    </source>
</evidence>
<accession>A0A316A904</accession>
<dbReference type="Pfam" id="PF04261">
    <property type="entry name" value="Dyp_perox_N"/>
    <property type="match status" value="1"/>
</dbReference>
<dbReference type="AlphaFoldDB" id="A0A316A904"/>
<dbReference type="InterPro" id="IPR048327">
    <property type="entry name" value="Dyp_perox_N"/>
</dbReference>
<evidence type="ECO:0000256" key="13">
    <source>
        <dbReference type="RuleBase" id="RU365017"/>
    </source>
</evidence>
<feature type="transmembrane region" description="Helical" evidence="15">
    <location>
        <begin position="31"/>
        <end position="52"/>
    </location>
</feature>
<evidence type="ECO:0000256" key="8">
    <source>
        <dbReference type="ARBA" id="ARBA00023239"/>
    </source>
</evidence>
<feature type="domain" description="Dyp-type peroxidase N-terminal" evidence="16">
    <location>
        <begin position="87"/>
        <end position="242"/>
    </location>
</feature>
<dbReference type="InterPro" id="IPR006314">
    <property type="entry name" value="Dyp_peroxidase"/>
</dbReference>
<dbReference type="PROSITE" id="PS51318">
    <property type="entry name" value="TAT"/>
    <property type="match status" value="1"/>
</dbReference>
<dbReference type="GO" id="GO:0004325">
    <property type="term" value="F:ferrochelatase activity"/>
    <property type="evidence" value="ECO:0007669"/>
    <property type="project" value="UniProtKB-EC"/>
</dbReference>
<dbReference type="EC" id="1.11.1.-" evidence="13"/>
<feature type="domain" description="Dyp-type peroxidase C-terminal" evidence="17">
    <location>
        <begin position="254"/>
        <end position="432"/>
    </location>
</feature>
<comment type="caution">
    <text evidence="18">The sequence shown here is derived from an EMBL/GenBank/DDBJ whole genome shotgun (WGS) entry which is preliminary data.</text>
</comment>
<dbReference type="PANTHER" id="PTHR30521:SF4">
    <property type="entry name" value="DEFERROCHELATASE"/>
    <property type="match status" value="1"/>
</dbReference>
<dbReference type="EMBL" id="QGDQ01000012">
    <property type="protein sequence ID" value="PWJ53470.1"/>
    <property type="molecule type" value="Genomic_DNA"/>
</dbReference>
<dbReference type="InterPro" id="IPR011008">
    <property type="entry name" value="Dimeric_a/b-barrel"/>
</dbReference>
<evidence type="ECO:0000256" key="2">
    <source>
        <dbReference type="ARBA" id="ARBA00022559"/>
    </source>
</evidence>
<dbReference type="GO" id="GO:0005829">
    <property type="term" value="C:cytosol"/>
    <property type="evidence" value="ECO:0007669"/>
    <property type="project" value="TreeGrafter"/>
</dbReference>
<dbReference type="GO" id="GO:0020037">
    <property type="term" value="F:heme binding"/>
    <property type="evidence" value="ECO:0007669"/>
    <property type="project" value="InterPro"/>
</dbReference>
<evidence type="ECO:0000256" key="15">
    <source>
        <dbReference type="SAM" id="Phobius"/>
    </source>
</evidence>
<dbReference type="GO" id="GO:0046872">
    <property type="term" value="F:metal ion binding"/>
    <property type="evidence" value="ECO:0007669"/>
    <property type="project" value="UniProtKB-KW"/>
</dbReference>
<name>A0A316A904_9ACTN</name>
<keyword evidence="3 13" id="KW-0349">Heme</keyword>
<evidence type="ECO:0000256" key="1">
    <source>
        <dbReference type="ARBA" id="ARBA00004196"/>
    </source>
</evidence>
<keyword evidence="15" id="KW-0812">Transmembrane</keyword>
<keyword evidence="5" id="KW-0732">Signal</keyword>
<dbReference type="GO" id="GO:0030313">
    <property type="term" value="C:cell envelope"/>
    <property type="evidence" value="ECO:0007669"/>
    <property type="project" value="UniProtKB-SubCell"/>
</dbReference>
<comment type="similarity">
    <text evidence="9 13">Belongs to the DyP-type peroxidase family.</text>
</comment>
<feature type="region of interest" description="Disordered" evidence="14">
    <location>
        <begin position="1"/>
        <end position="23"/>
    </location>
</feature>
<feature type="region of interest" description="Disordered" evidence="14">
    <location>
        <begin position="55"/>
        <end position="81"/>
    </location>
</feature>
<evidence type="ECO:0000259" key="17">
    <source>
        <dbReference type="Pfam" id="PF20628"/>
    </source>
</evidence>
<comment type="subcellular location">
    <subcellularLocation>
        <location evidence="1">Cell envelope</location>
    </subcellularLocation>
</comment>
<dbReference type="SUPFAM" id="SSF54909">
    <property type="entry name" value="Dimeric alpha+beta barrel"/>
    <property type="match status" value="1"/>
</dbReference>
<evidence type="ECO:0000256" key="12">
    <source>
        <dbReference type="ARBA" id="ARBA00048856"/>
    </source>
</evidence>
<feature type="compositionally biased region" description="Low complexity" evidence="14">
    <location>
        <begin position="55"/>
        <end position="78"/>
    </location>
</feature>
<dbReference type="GO" id="GO:0004601">
    <property type="term" value="F:peroxidase activity"/>
    <property type="evidence" value="ECO:0007669"/>
    <property type="project" value="UniProtKB-KW"/>
</dbReference>
<reference evidence="18 19" key="1">
    <citation type="submission" date="2018-03" db="EMBL/GenBank/DDBJ databases">
        <title>Genomic Encyclopedia of Archaeal and Bacterial Type Strains, Phase II (KMG-II): from individual species to whole genera.</title>
        <authorList>
            <person name="Goeker M."/>
        </authorList>
    </citation>
    <scope>NUCLEOTIDE SEQUENCE [LARGE SCALE GENOMIC DNA]</scope>
    <source>
        <strain evidence="18 19">DSM 44889</strain>
    </source>
</reference>
<evidence type="ECO:0000256" key="7">
    <source>
        <dbReference type="ARBA" id="ARBA00023004"/>
    </source>
</evidence>
<dbReference type="RefSeq" id="WP_109774490.1">
    <property type="nucleotide sequence ID" value="NZ_QGDQ01000012.1"/>
</dbReference>
<comment type="function">
    <text evidence="13">Involved in the recovery of exogenous heme iron. Extracts iron from heme while preserving the protoporphyrin ring intact.</text>
</comment>
<dbReference type="OrthoDB" id="9781066at2"/>